<feature type="transmembrane region" description="Helical" evidence="11">
    <location>
        <begin position="21"/>
        <end position="44"/>
    </location>
</feature>
<keyword evidence="9 10" id="KW-0131">Cell cycle</keyword>
<evidence type="ECO:0000256" key="5">
    <source>
        <dbReference type="ARBA" id="ARBA00022618"/>
    </source>
</evidence>
<dbReference type="Pfam" id="PF02687">
    <property type="entry name" value="FtsX"/>
    <property type="match status" value="1"/>
</dbReference>
<comment type="subcellular location">
    <subcellularLocation>
        <location evidence="1">Cell membrane</location>
        <topology evidence="1">Multi-pass membrane protein</topology>
    </subcellularLocation>
</comment>
<evidence type="ECO:0000313" key="14">
    <source>
        <dbReference type="EMBL" id="PIR92174.1"/>
    </source>
</evidence>
<evidence type="ECO:0000256" key="6">
    <source>
        <dbReference type="ARBA" id="ARBA00022692"/>
    </source>
</evidence>
<dbReference type="PANTHER" id="PTHR47755">
    <property type="entry name" value="CELL DIVISION PROTEIN FTSX"/>
    <property type="match status" value="1"/>
</dbReference>
<dbReference type="Gene3D" id="3.30.70.3040">
    <property type="match status" value="1"/>
</dbReference>
<dbReference type="InterPro" id="IPR004513">
    <property type="entry name" value="FtsX"/>
</dbReference>
<dbReference type="PIRSF" id="PIRSF003097">
    <property type="entry name" value="FtsX"/>
    <property type="match status" value="1"/>
</dbReference>
<protein>
    <recommendedName>
        <fullName evidence="3 10">Cell division protein FtsX</fullName>
    </recommendedName>
</protein>
<keyword evidence="7 11" id="KW-1133">Transmembrane helix</keyword>
<keyword evidence="8 10" id="KW-0472">Membrane</keyword>
<feature type="transmembrane region" description="Helical" evidence="11">
    <location>
        <begin position="179"/>
        <end position="204"/>
    </location>
</feature>
<feature type="transmembrane region" description="Helical" evidence="11">
    <location>
        <begin position="225"/>
        <end position="250"/>
    </location>
</feature>
<gene>
    <name evidence="14" type="ORF">COU01_03005</name>
</gene>
<dbReference type="PANTHER" id="PTHR47755:SF1">
    <property type="entry name" value="CELL DIVISION PROTEIN FTSX"/>
    <property type="match status" value="1"/>
</dbReference>
<comment type="caution">
    <text evidence="14">The sequence shown here is derived from an EMBL/GenBank/DDBJ whole genome shotgun (WGS) entry which is preliminary data.</text>
</comment>
<accession>A0A2H0UZB7</accession>
<name>A0A2H0UZB7_9BACT</name>
<evidence type="ECO:0000256" key="2">
    <source>
        <dbReference type="ARBA" id="ARBA00007379"/>
    </source>
</evidence>
<evidence type="ECO:0000259" key="13">
    <source>
        <dbReference type="Pfam" id="PF18075"/>
    </source>
</evidence>
<keyword evidence="6 11" id="KW-0812">Transmembrane</keyword>
<evidence type="ECO:0000256" key="8">
    <source>
        <dbReference type="ARBA" id="ARBA00023136"/>
    </source>
</evidence>
<evidence type="ECO:0000313" key="15">
    <source>
        <dbReference type="Proteomes" id="UP000228510"/>
    </source>
</evidence>
<keyword evidence="5 10" id="KW-0132">Cell division</keyword>
<evidence type="ECO:0000256" key="3">
    <source>
        <dbReference type="ARBA" id="ARBA00021907"/>
    </source>
</evidence>
<dbReference type="GO" id="GO:0005886">
    <property type="term" value="C:plasma membrane"/>
    <property type="evidence" value="ECO:0007669"/>
    <property type="project" value="UniProtKB-SubCell"/>
</dbReference>
<evidence type="ECO:0000256" key="1">
    <source>
        <dbReference type="ARBA" id="ARBA00004651"/>
    </source>
</evidence>
<dbReference type="InterPro" id="IPR040690">
    <property type="entry name" value="FtsX_ECD"/>
</dbReference>
<evidence type="ECO:0000259" key="12">
    <source>
        <dbReference type="Pfam" id="PF02687"/>
    </source>
</evidence>
<feature type="transmembrane region" description="Helical" evidence="11">
    <location>
        <begin position="270"/>
        <end position="294"/>
    </location>
</feature>
<organism evidence="14 15">
    <name type="scientific">Candidatus Falkowbacteria bacterium CG10_big_fil_rev_8_21_14_0_10_44_15</name>
    <dbReference type="NCBI Taxonomy" id="1974569"/>
    <lineage>
        <taxon>Bacteria</taxon>
        <taxon>Candidatus Falkowiibacteriota</taxon>
    </lineage>
</organism>
<proteinExistence type="inferred from homology"/>
<comment type="similarity">
    <text evidence="2 10">Belongs to the ABC-4 integral membrane protein family. FtsX subfamily.</text>
</comment>
<dbReference type="Pfam" id="PF18075">
    <property type="entry name" value="FtsX_ECD"/>
    <property type="match status" value="1"/>
</dbReference>
<feature type="domain" description="FtsX extracellular" evidence="13">
    <location>
        <begin position="61"/>
        <end position="148"/>
    </location>
</feature>
<evidence type="ECO:0000256" key="10">
    <source>
        <dbReference type="PIRNR" id="PIRNR003097"/>
    </source>
</evidence>
<evidence type="ECO:0000256" key="11">
    <source>
        <dbReference type="SAM" id="Phobius"/>
    </source>
</evidence>
<sequence>MILLSIARVLKFALQDFGRNFWVSLVTVTILVLSLFSVNFLVVVDYISQQAIKSVEEKIDLSLYLNADAAEEDISALKRELESIAGVVEVSYVSKAQALESFQSKNRDNQSLQEALREVGKNPLNPSLVVQAKELADYETVINSLDKLSKHAVIESKNFDDHRNLLQSMNTITARTRQIMLLVSFIFIAVTVLVVFNAVRIAIYTHRKEIGVMKLVGASNWFIRAPFLAEAILYSFLGVIAVTAIFYPFIHLLQPYLGSFLNTASVDLVGYFNGHFIIIFGVEFLGASLINIIASSIAVGKYVKV</sequence>
<dbReference type="Proteomes" id="UP000228510">
    <property type="component" value="Unassembled WGS sequence"/>
</dbReference>
<evidence type="ECO:0000256" key="4">
    <source>
        <dbReference type="ARBA" id="ARBA00022475"/>
    </source>
</evidence>
<reference evidence="15" key="1">
    <citation type="submission" date="2017-09" db="EMBL/GenBank/DDBJ databases">
        <title>Depth-based differentiation of microbial function through sediment-hosted aquifers and enrichment of novel symbionts in the deep terrestrial subsurface.</title>
        <authorList>
            <person name="Probst A.J."/>
            <person name="Ladd B."/>
            <person name="Jarett J.K."/>
            <person name="Geller-Mcgrath D.E."/>
            <person name="Sieber C.M.K."/>
            <person name="Emerson J.B."/>
            <person name="Anantharaman K."/>
            <person name="Thomas B.C."/>
            <person name="Malmstrom R."/>
            <person name="Stieglmeier M."/>
            <person name="Klingl A."/>
            <person name="Woyke T."/>
            <person name="Ryan C.M."/>
            <person name="Banfield J.F."/>
        </authorList>
    </citation>
    <scope>NUCLEOTIDE SEQUENCE [LARGE SCALE GENOMIC DNA]</scope>
</reference>
<dbReference type="EMBL" id="PFAT01000037">
    <property type="protein sequence ID" value="PIR92174.1"/>
    <property type="molecule type" value="Genomic_DNA"/>
</dbReference>
<dbReference type="AlphaFoldDB" id="A0A2H0UZB7"/>
<keyword evidence="4 10" id="KW-1003">Cell membrane</keyword>
<evidence type="ECO:0000256" key="9">
    <source>
        <dbReference type="ARBA" id="ARBA00023306"/>
    </source>
</evidence>
<evidence type="ECO:0000256" key="7">
    <source>
        <dbReference type="ARBA" id="ARBA00022989"/>
    </source>
</evidence>
<dbReference type="GO" id="GO:0051301">
    <property type="term" value="P:cell division"/>
    <property type="evidence" value="ECO:0007669"/>
    <property type="project" value="UniProtKB-KW"/>
</dbReference>
<dbReference type="InterPro" id="IPR003838">
    <property type="entry name" value="ABC3_permease_C"/>
</dbReference>
<feature type="domain" description="ABC3 transporter permease C-terminal" evidence="12">
    <location>
        <begin position="182"/>
        <end position="297"/>
    </location>
</feature>